<sequence>MSYKLVMIIRHAEKPLPESTILGVDEQGEMDNASLTVRGWQRAGGLCAIFQSPSSPLARPASIVASGPIKKDGSGTKSKRPSQTIAPLARRARH</sequence>
<evidence type="ECO:0000256" key="1">
    <source>
        <dbReference type="SAM" id="MobiDB-lite"/>
    </source>
</evidence>
<name>A0A3M9X1R9_9HYPH</name>
<dbReference type="Proteomes" id="UP000275436">
    <property type="component" value="Unassembled WGS sequence"/>
</dbReference>
<protein>
    <recommendedName>
        <fullName evidence="4">Phosphoglycerate mutase</fullName>
    </recommendedName>
</protein>
<evidence type="ECO:0000313" key="3">
    <source>
        <dbReference type="Proteomes" id="UP000275436"/>
    </source>
</evidence>
<reference evidence="2 3" key="1">
    <citation type="journal article" date="2018" name="Mol. Plant Microbe Interact.">
        <title>Taxonomically Different Co-Microsymbionts of a Relict Legume, Oxytropis popoviana, Have Complementary Sets of Symbiotic Genes and Together Increase the Efficiency of Plant Nodulation.</title>
        <authorList>
            <person name="Safronova V."/>
            <person name="Belimov A."/>
            <person name="Sazanova A."/>
            <person name="Chirak E."/>
            <person name="Verkhozina A."/>
            <person name="Kuznetsova I."/>
            <person name="Andronov E."/>
            <person name="Puhalsky J."/>
            <person name="Tikhonovich I."/>
        </authorList>
    </citation>
    <scope>NUCLEOTIDE SEQUENCE [LARGE SCALE GENOMIC DNA]</scope>
    <source>
        <strain evidence="2 3">Opo-235</strain>
    </source>
</reference>
<organism evidence="2 3">
    <name type="scientific">Mesorhizobium japonicum</name>
    <dbReference type="NCBI Taxonomy" id="2066070"/>
    <lineage>
        <taxon>Bacteria</taxon>
        <taxon>Pseudomonadati</taxon>
        <taxon>Pseudomonadota</taxon>
        <taxon>Alphaproteobacteria</taxon>
        <taxon>Hyphomicrobiales</taxon>
        <taxon>Phyllobacteriaceae</taxon>
        <taxon>Mesorhizobium</taxon>
    </lineage>
</organism>
<accession>A0A3M9X1R9</accession>
<feature type="region of interest" description="Disordered" evidence="1">
    <location>
        <begin position="57"/>
        <end position="94"/>
    </location>
</feature>
<dbReference type="AlphaFoldDB" id="A0A3M9X1R9"/>
<gene>
    <name evidence="2" type="ORF">DNR46_31895</name>
</gene>
<comment type="caution">
    <text evidence="2">The sequence shown here is derived from an EMBL/GenBank/DDBJ whole genome shotgun (WGS) entry which is preliminary data.</text>
</comment>
<evidence type="ECO:0008006" key="4">
    <source>
        <dbReference type="Google" id="ProtNLM"/>
    </source>
</evidence>
<dbReference type="RefSeq" id="WP_123170092.1">
    <property type="nucleotide sequence ID" value="NZ_QKOD01000015.1"/>
</dbReference>
<evidence type="ECO:0000313" key="2">
    <source>
        <dbReference type="EMBL" id="RNJ41805.1"/>
    </source>
</evidence>
<dbReference type="EMBL" id="QKOD01000015">
    <property type="protein sequence ID" value="RNJ41805.1"/>
    <property type="molecule type" value="Genomic_DNA"/>
</dbReference>
<proteinExistence type="predicted"/>